<dbReference type="AlphaFoldDB" id="A0A559K879"/>
<sequence>MNRRRSFIGFLSVAVVVMIFTAGCQHKQAGPVEPVKTQLPETAVVQPTPQTAVKPVESTVPAPVTPPGPQNDKVALASSDSAVKAPDAPSGSDPKRSTGAKPKLEISAPYTQAKPTLLGLTLKTDLSEIKAKLGEPKDTFVMDDDADPITVYNYSDFQVGFNKQNQLQFVDVRSHDIDPGLNGLKLGDPVADVTKALGKPDGNTSLVLTYKASGALLKLDIDPKTQKVNSIKLFAE</sequence>
<evidence type="ECO:0000256" key="1">
    <source>
        <dbReference type="SAM" id="MobiDB-lite"/>
    </source>
</evidence>
<dbReference type="EMBL" id="VNJI01000025">
    <property type="protein sequence ID" value="TVY08327.1"/>
    <property type="molecule type" value="Genomic_DNA"/>
</dbReference>
<evidence type="ECO:0000313" key="4">
    <source>
        <dbReference type="Proteomes" id="UP000317036"/>
    </source>
</evidence>
<dbReference type="RefSeq" id="WP_144850136.1">
    <property type="nucleotide sequence ID" value="NZ_VNJI01000025.1"/>
</dbReference>
<feature type="chain" id="PRO_5021974361" evidence="2">
    <location>
        <begin position="30"/>
        <end position="236"/>
    </location>
</feature>
<gene>
    <name evidence="3" type="ORF">FPZ49_19730</name>
</gene>
<proteinExistence type="predicted"/>
<evidence type="ECO:0000256" key="2">
    <source>
        <dbReference type="SAM" id="SignalP"/>
    </source>
</evidence>
<protein>
    <submittedName>
        <fullName evidence="3">DUF4309 domain-containing protein</fullName>
    </submittedName>
</protein>
<accession>A0A559K879</accession>
<dbReference type="PROSITE" id="PS51257">
    <property type="entry name" value="PROKAR_LIPOPROTEIN"/>
    <property type="match status" value="1"/>
</dbReference>
<feature type="signal peptide" evidence="2">
    <location>
        <begin position="1"/>
        <end position="29"/>
    </location>
</feature>
<organism evidence="3 4">
    <name type="scientific">Paenibacillus cremeus</name>
    <dbReference type="NCBI Taxonomy" id="2163881"/>
    <lineage>
        <taxon>Bacteria</taxon>
        <taxon>Bacillati</taxon>
        <taxon>Bacillota</taxon>
        <taxon>Bacilli</taxon>
        <taxon>Bacillales</taxon>
        <taxon>Paenibacillaceae</taxon>
        <taxon>Paenibacillus</taxon>
    </lineage>
</organism>
<comment type="caution">
    <text evidence="3">The sequence shown here is derived from an EMBL/GenBank/DDBJ whole genome shotgun (WGS) entry which is preliminary data.</text>
</comment>
<evidence type="ECO:0000313" key="3">
    <source>
        <dbReference type="EMBL" id="TVY08327.1"/>
    </source>
</evidence>
<feature type="region of interest" description="Disordered" evidence="1">
    <location>
        <begin position="44"/>
        <end position="108"/>
    </location>
</feature>
<keyword evidence="2" id="KW-0732">Signal</keyword>
<reference evidence="3 4" key="1">
    <citation type="submission" date="2019-07" db="EMBL/GenBank/DDBJ databases">
        <authorList>
            <person name="Kim J."/>
        </authorList>
    </citation>
    <scope>NUCLEOTIDE SEQUENCE [LARGE SCALE GENOMIC DNA]</scope>
    <source>
        <strain evidence="3 4">JC52</strain>
    </source>
</reference>
<dbReference type="InterPro" id="IPR025453">
    <property type="entry name" value="DUF4309"/>
</dbReference>
<keyword evidence="4" id="KW-1185">Reference proteome</keyword>
<dbReference type="OrthoDB" id="2678624at2"/>
<dbReference type="Proteomes" id="UP000317036">
    <property type="component" value="Unassembled WGS sequence"/>
</dbReference>
<name>A0A559K879_9BACL</name>
<dbReference type="Pfam" id="PF14172">
    <property type="entry name" value="DUF4309"/>
    <property type="match status" value="1"/>
</dbReference>